<gene>
    <name evidence="1" type="ORF">NUW58_g3354</name>
</gene>
<reference evidence="1" key="1">
    <citation type="submission" date="2022-10" db="EMBL/GenBank/DDBJ databases">
        <title>Genome Sequence of Xylaria curta.</title>
        <authorList>
            <person name="Buettner E."/>
        </authorList>
    </citation>
    <scope>NUCLEOTIDE SEQUENCE</scope>
    <source>
        <strain evidence="1">Babe10</strain>
    </source>
</reference>
<protein>
    <submittedName>
        <fullName evidence="1">Uncharacterized protein</fullName>
    </submittedName>
</protein>
<sequence length="408" mass="44926">MQNPVDSRSSASGSSSPLLLAGRLANPGQRDVLLPQDPMRNPETGTIIARIEEIFAASMDALNQNRVLEIPIRDRHTRRVRLVRFPSPRSGEAKKFTALLQILHLIHEALVTATVITKRGIYYQNPELFGSQQYVDLLVDDLAFTFGSGRGALNIAADCKGLIAGAVRIAINNMSALYCNADDGGVLLPPAQAITGVDIGATFRGLVASRFHENATVGPGILITGKGYPDLSTRQFLHKLQAKFPTLPMYGLVDFDPYGVEIMLTYKYGSRSLRHEENATLNRLFWIGPRSNDVLGINRQESTSTNTSQTCLVGRQASFSQSSTSLPTRYFSPVEVTLSLTTADRSKAVRLLSQTLERDEQWPEISDLVHELQVMLFLNIKAEIQAVDEAGDLTTWLDGALTQWKNGR</sequence>
<organism evidence="1 2">
    <name type="scientific">Xylaria curta</name>
    <dbReference type="NCBI Taxonomy" id="42375"/>
    <lineage>
        <taxon>Eukaryota</taxon>
        <taxon>Fungi</taxon>
        <taxon>Dikarya</taxon>
        <taxon>Ascomycota</taxon>
        <taxon>Pezizomycotina</taxon>
        <taxon>Sordariomycetes</taxon>
        <taxon>Xylariomycetidae</taxon>
        <taxon>Xylariales</taxon>
        <taxon>Xylariaceae</taxon>
        <taxon>Xylaria</taxon>
    </lineage>
</organism>
<dbReference type="Proteomes" id="UP001143856">
    <property type="component" value="Unassembled WGS sequence"/>
</dbReference>
<proteinExistence type="predicted"/>
<evidence type="ECO:0000313" key="2">
    <source>
        <dbReference type="Proteomes" id="UP001143856"/>
    </source>
</evidence>
<evidence type="ECO:0000313" key="1">
    <source>
        <dbReference type="EMBL" id="KAJ2989670.1"/>
    </source>
</evidence>
<name>A0ACC1PBD6_9PEZI</name>
<accession>A0ACC1PBD6</accession>
<comment type="caution">
    <text evidence="1">The sequence shown here is derived from an EMBL/GenBank/DDBJ whole genome shotgun (WGS) entry which is preliminary data.</text>
</comment>
<dbReference type="EMBL" id="JAPDGR010000504">
    <property type="protein sequence ID" value="KAJ2989670.1"/>
    <property type="molecule type" value="Genomic_DNA"/>
</dbReference>
<keyword evidence="2" id="KW-1185">Reference proteome</keyword>